<dbReference type="AlphaFoldDB" id="A0AAN9YFT2"/>
<evidence type="ECO:0000313" key="2">
    <source>
        <dbReference type="Proteomes" id="UP001320245"/>
    </source>
</evidence>
<accession>A0AAN9YFT2</accession>
<dbReference type="Proteomes" id="UP001320245">
    <property type="component" value="Unassembled WGS sequence"/>
</dbReference>
<comment type="caution">
    <text evidence="1">The sequence shown here is derived from an EMBL/GenBank/DDBJ whole genome shotgun (WGS) entry which is preliminary data.</text>
</comment>
<sequence length="199" mass="22461">MAALHDLPLEIRQEIWRLALLPEPGVPFMGEIDVFWADDPQHLVDFATKAGEFPPQDGRQAPRAVGEDFKELEDIAVVFGPTHARKARKVMRYDDASEGYSGGWAYDVPDIRLEDWTVGSTEESLAEVDGALARVRADFTSDLEKYEQGRKQWGAREGFEQEQEARYQGYTADDLVPRHQVAVQAKRMVKLGVLRGRSS</sequence>
<organism evidence="1 2">
    <name type="scientific">Cytospora paraplurivora</name>
    <dbReference type="NCBI Taxonomy" id="2898453"/>
    <lineage>
        <taxon>Eukaryota</taxon>
        <taxon>Fungi</taxon>
        <taxon>Dikarya</taxon>
        <taxon>Ascomycota</taxon>
        <taxon>Pezizomycotina</taxon>
        <taxon>Sordariomycetes</taxon>
        <taxon>Sordariomycetidae</taxon>
        <taxon>Diaporthales</taxon>
        <taxon>Cytosporaceae</taxon>
        <taxon>Cytospora</taxon>
    </lineage>
</organism>
<keyword evidence="2" id="KW-1185">Reference proteome</keyword>
<protein>
    <submittedName>
        <fullName evidence="1">Uncharacterized protein</fullName>
    </submittedName>
</protein>
<gene>
    <name evidence="1" type="ORF">SLS53_004218</name>
</gene>
<proteinExistence type="predicted"/>
<dbReference type="EMBL" id="JAJSPL020000014">
    <property type="protein sequence ID" value="KAK7743133.1"/>
    <property type="molecule type" value="Genomic_DNA"/>
</dbReference>
<reference evidence="1 2" key="1">
    <citation type="journal article" date="2023" name="PLoS ONE">
        <title>Cytospora paraplurivora sp. nov. isolated from orchards with fruit tree decline syndrome in Ontario, Canada.</title>
        <authorList>
            <person name="Ilyukhin E."/>
            <person name="Nguyen H.D.T."/>
            <person name="Castle A.J."/>
            <person name="Ellouze W."/>
        </authorList>
    </citation>
    <scope>NUCLEOTIDE SEQUENCE [LARGE SCALE GENOMIC DNA]</scope>
    <source>
        <strain evidence="1 2">FDS-564</strain>
    </source>
</reference>
<evidence type="ECO:0000313" key="1">
    <source>
        <dbReference type="EMBL" id="KAK7743133.1"/>
    </source>
</evidence>
<name>A0AAN9YFT2_9PEZI</name>